<proteinExistence type="predicted"/>
<evidence type="ECO:0000313" key="8">
    <source>
        <dbReference type="EMBL" id="WXG70147.1"/>
    </source>
</evidence>
<evidence type="ECO:0000313" key="9">
    <source>
        <dbReference type="Proteomes" id="UP001432000"/>
    </source>
</evidence>
<evidence type="ECO:0000256" key="4">
    <source>
        <dbReference type="ARBA" id="ARBA00022989"/>
    </source>
</evidence>
<feature type="transmembrane region" description="Helical" evidence="6">
    <location>
        <begin position="275"/>
        <end position="296"/>
    </location>
</feature>
<feature type="transmembrane region" description="Helical" evidence="6">
    <location>
        <begin position="170"/>
        <end position="192"/>
    </location>
</feature>
<dbReference type="Gene3D" id="1.20.1250.20">
    <property type="entry name" value="MFS general substrate transporter like domains"/>
    <property type="match status" value="1"/>
</dbReference>
<sequence length="398" mass="40550">MTATTRTTDERSTLPLPALIVLSVIGFTTMLTETIPAGLLGDVGAALQTSDSVTGQLLTLYAAASMLAAIPLTTLTRSWPRKPLLIATVIGIAAANAVTAASSEFYLTAAARILGGVCAGIQWAMMAGYAMRMVDSTLKGRALSVAMAGIPIALAFGIPLGTILGSAVGWRGVFLVLVITGTVAGVLATLWLPRFDGETGTAKLSFKAVVLRPGLAVIVLCAFAFQAAHMNLYTYIEPYLRLSDLDDNISAVLLALGVAAIIGLWATGTIIDRHLTALGLTVLGLFCLAMGTLGLLAATSPAVIAAAIVWGFALGCAPTLYQTACARAAGPSIDVAQAVLVTLFNAGMASGSLIGGLALSATGSAHALPWISFAIFAVILVAMALTRAASLPSTSTNS</sequence>
<keyword evidence="2" id="KW-1003">Cell membrane</keyword>
<feature type="domain" description="Major facilitator superfamily (MFS) profile" evidence="7">
    <location>
        <begin position="18"/>
        <end position="395"/>
    </location>
</feature>
<dbReference type="InterPro" id="IPR011701">
    <property type="entry name" value="MFS"/>
</dbReference>
<evidence type="ECO:0000256" key="2">
    <source>
        <dbReference type="ARBA" id="ARBA00022475"/>
    </source>
</evidence>
<keyword evidence="9" id="KW-1185">Reference proteome</keyword>
<name>A0ABZ2PQ66_9NOCA</name>
<evidence type="ECO:0000256" key="3">
    <source>
        <dbReference type="ARBA" id="ARBA00022692"/>
    </source>
</evidence>
<dbReference type="Pfam" id="PF07690">
    <property type="entry name" value="MFS_1"/>
    <property type="match status" value="1"/>
</dbReference>
<dbReference type="PROSITE" id="PS50850">
    <property type="entry name" value="MFS"/>
    <property type="match status" value="1"/>
</dbReference>
<evidence type="ECO:0000259" key="7">
    <source>
        <dbReference type="PROSITE" id="PS50850"/>
    </source>
</evidence>
<feature type="transmembrane region" description="Helical" evidence="6">
    <location>
        <begin position="302"/>
        <end position="321"/>
    </location>
</feature>
<feature type="transmembrane region" description="Helical" evidence="6">
    <location>
        <begin position="204"/>
        <end position="228"/>
    </location>
</feature>
<dbReference type="PANTHER" id="PTHR43124">
    <property type="entry name" value="PURINE EFFLUX PUMP PBUE"/>
    <property type="match status" value="1"/>
</dbReference>
<feature type="transmembrane region" description="Helical" evidence="6">
    <location>
        <begin position="84"/>
        <end position="103"/>
    </location>
</feature>
<feature type="transmembrane region" description="Helical" evidence="6">
    <location>
        <begin position="367"/>
        <end position="385"/>
    </location>
</feature>
<organism evidence="8 9">
    <name type="scientific">Rhodococcus sovatensis</name>
    <dbReference type="NCBI Taxonomy" id="1805840"/>
    <lineage>
        <taxon>Bacteria</taxon>
        <taxon>Bacillati</taxon>
        <taxon>Actinomycetota</taxon>
        <taxon>Actinomycetes</taxon>
        <taxon>Mycobacteriales</taxon>
        <taxon>Nocardiaceae</taxon>
        <taxon>Rhodococcus</taxon>
    </lineage>
</organism>
<reference evidence="8 9" key="1">
    <citation type="submission" date="2024-03" db="EMBL/GenBank/DDBJ databases">
        <title>Natural products discovery in diverse microorganisms through a two-stage MS feature dereplication strategy.</title>
        <authorList>
            <person name="Zhang R."/>
        </authorList>
    </citation>
    <scope>NUCLEOTIDE SEQUENCE [LARGE SCALE GENOMIC DNA]</scope>
    <source>
        <strain evidence="8 9">18930</strain>
    </source>
</reference>
<feature type="transmembrane region" description="Helical" evidence="6">
    <location>
        <begin position="12"/>
        <end position="32"/>
    </location>
</feature>
<feature type="transmembrane region" description="Helical" evidence="6">
    <location>
        <begin position="109"/>
        <end position="130"/>
    </location>
</feature>
<dbReference type="InterPro" id="IPR036259">
    <property type="entry name" value="MFS_trans_sf"/>
</dbReference>
<protein>
    <submittedName>
        <fullName evidence="8">MFS transporter</fullName>
    </submittedName>
</protein>
<dbReference type="RefSeq" id="WP_338891352.1">
    <property type="nucleotide sequence ID" value="NZ_CP147846.1"/>
</dbReference>
<gene>
    <name evidence="8" type="ORF">WDS16_06405</name>
</gene>
<dbReference type="PANTHER" id="PTHR43124:SF3">
    <property type="entry name" value="CHLORAMPHENICOL EFFLUX PUMP RV0191"/>
    <property type="match status" value="1"/>
</dbReference>
<dbReference type="EMBL" id="CP147846">
    <property type="protein sequence ID" value="WXG70147.1"/>
    <property type="molecule type" value="Genomic_DNA"/>
</dbReference>
<dbReference type="InterPro" id="IPR020846">
    <property type="entry name" value="MFS_dom"/>
</dbReference>
<evidence type="ECO:0000256" key="5">
    <source>
        <dbReference type="ARBA" id="ARBA00023136"/>
    </source>
</evidence>
<accession>A0ABZ2PQ66</accession>
<feature type="transmembrane region" description="Helical" evidence="6">
    <location>
        <begin position="333"/>
        <end position="361"/>
    </location>
</feature>
<keyword evidence="4 6" id="KW-1133">Transmembrane helix</keyword>
<feature type="transmembrane region" description="Helical" evidence="6">
    <location>
        <begin position="142"/>
        <end position="164"/>
    </location>
</feature>
<keyword evidence="5 6" id="KW-0472">Membrane</keyword>
<comment type="subcellular location">
    <subcellularLocation>
        <location evidence="1">Cell membrane</location>
        <topology evidence="1">Multi-pass membrane protein</topology>
    </subcellularLocation>
</comment>
<dbReference type="SUPFAM" id="SSF103473">
    <property type="entry name" value="MFS general substrate transporter"/>
    <property type="match status" value="1"/>
</dbReference>
<dbReference type="InterPro" id="IPR050189">
    <property type="entry name" value="MFS_Efflux_Transporters"/>
</dbReference>
<feature type="transmembrane region" description="Helical" evidence="6">
    <location>
        <begin position="248"/>
        <end position="268"/>
    </location>
</feature>
<evidence type="ECO:0000256" key="1">
    <source>
        <dbReference type="ARBA" id="ARBA00004651"/>
    </source>
</evidence>
<dbReference type="Proteomes" id="UP001432000">
    <property type="component" value="Chromosome"/>
</dbReference>
<dbReference type="CDD" id="cd17324">
    <property type="entry name" value="MFS_NepI_like"/>
    <property type="match status" value="1"/>
</dbReference>
<keyword evidence="3 6" id="KW-0812">Transmembrane</keyword>
<evidence type="ECO:0000256" key="6">
    <source>
        <dbReference type="SAM" id="Phobius"/>
    </source>
</evidence>